<keyword evidence="2" id="KW-1185">Reference proteome</keyword>
<dbReference type="Proteomes" id="UP000636888">
    <property type="component" value="Unassembled WGS sequence"/>
</dbReference>
<dbReference type="EMBL" id="JAEMHM010000011">
    <property type="protein sequence ID" value="MBJ6725993.1"/>
    <property type="molecule type" value="Genomic_DNA"/>
</dbReference>
<dbReference type="Gene3D" id="3.40.50.450">
    <property type="match status" value="1"/>
</dbReference>
<protein>
    <submittedName>
        <fullName evidence="1">Nucleoside 2-deoxyribosyltransferase</fullName>
    </submittedName>
</protein>
<name>A0A8J7JEG0_9BACT</name>
<sequence>MKKLYLASPLGFSPENVAYLNKIKVRLAALGFEIFDPWDQTQFKDRIETALRQTDFNERVAQLQEVSRQIGTCNEGGIRWANYVLAVLDGAEVDSGTAGEVGFASALGKKCYGLRTDLRDSGDFVGLPINLQLIHFIERSGGKIFRSIDEIVILL</sequence>
<evidence type="ECO:0000313" key="1">
    <source>
        <dbReference type="EMBL" id="MBJ6725993.1"/>
    </source>
</evidence>
<dbReference type="GO" id="GO:0009159">
    <property type="term" value="P:deoxyribonucleoside monophosphate catabolic process"/>
    <property type="evidence" value="ECO:0007669"/>
    <property type="project" value="TreeGrafter"/>
</dbReference>
<dbReference type="AlphaFoldDB" id="A0A8J7JEG0"/>
<gene>
    <name evidence="1" type="ORF">JFN93_14845</name>
</gene>
<dbReference type="PANTHER" id="PTHR15364">
    <property type="entry name" value="2'-DEOXYNUCLEOSIDE 5'-PHOSPHATE N-HYDROLASE 1"/>
    <property type="match status" value="1"/>
</dbReference>
<dbReference type="RefSeq" id="WP_199384880.1">
    <property type="nucleotide sequence ID" value="NZ_JAEMHM010000011.1"/>
</dbReference>
<dbReference type="InterPro" id="IPR007710">
    <property type="entry name" value="Nucleoside_deoxyribTrfase"/>
</dbReference>
<comment type="caution">
    <text evidence="1">The sequence shown here is derived from an EMBL/GenBank/DDBJ whole genome shotgun (WGS) entry which is preliminary data.</text>
</comment>
<dbReference type="InterPro" id="IPR051239">
    <property type="entry name" value="2'-dNMP_N-hydrolase"/>
</dbReference>
<organism evidence="1 2">
    <name type="scientific">Geomesophilobacter sediminis</name>
    <dbReference type="NCBI Taxonomy" id="2798584"/>
    <lineage>
        <taxon>Bacteria</taxon>
        <taxon>Pseudomonadati</taxon>
        <taxon>Thermodesulfobacteriota</taxon>
        <taxon>Desulfuromonadia</taxon>
        <taxon>Geobacterales</taxon>
        <taxon>Geobacteraceae</taxon>
        <taxon>Geomesophilobacter</taxon>
    </lineage>
</organism>
<reference evidence="1" key="1">
    <citation type="submission" date="2020-12" db="EMBL/GenBank/DDBJ databases">
        <title>Geomonas sp. Red875, isolated from river sediment.</title>
        <authorList>
            <person name="Xu Z."/>
            <person name="Zhang Z."/>
            <person name="Masuda Y."/>
            <person name="Itoh H."/>
            <person name="Senoo K."/>
        </authorList>
    </citation>
    <scope>NUCLEOTIDE SEQUENCE</scope>
    <source>
        <strain evidence="1">Red875</strain>
    </source>
</reference>
<dbReference type="GO" id="GO:0070694">
    <property type="term" value="F:5-hydroxymethyl-dUMP N-hydrolase activity"/>
    <property type="evidence" value="ECO:0007669"/>
    <property type="project" value="TreeGrafter"/>
</dbReference>
<accession>A0A8J7JEG0</accession>
<dbReference type="PANTHER" id="PTHR15364:SF0">
    <property type="entry name" value="2'-DEOXYNUCLEOSIDE 5'-PHOSPHATE N-HYDROLASE 1"/>
    <property type="match status" value="1"/>
</dbReference>
<dbReference type="SUPFAM" id="SSF52309">
    <property type="entry name" value="N-(deoxy)ribosyltransferase-like"/>
    <property type="match status" value="1"/>
</dbReference>
<proteinExistence type="predicted"/>
<dbReference type="Pfam" id="PF05014">
    <property type="entry name" value="Nuc_deoxyrib_tr"/>
    <property type="match status" value="1"/>
</dbReference>
<evidence type="ECO:0000313" key="2">
    <source>
        <dbReference type="Proteomes" id="UP000636888"/>
    </source>
</evidence>